<keyword evidence="2" id="KW-0472">Membrane</keyword>
<feature type="compositionally biased region" description="Pro residues" evidence="1">
    <location>
        <begin position="7"/>
        <end position="29"/>
    </location>
</feature>
<gene>
    <name evidence="3" type="ORF">GCM10011374_21060</name>
</gene>
<accession>A0A917GVM5</accession>
<feature type="region of interest" description="Disordered" evidence="1">
    <location>
        <begin position="190"/>
        <end position="221"/>
    </location>
</feature>
<reference evidence="3" key="2">
    <citation type="submission" date="2020-09" db="EMBL/GenBank/DDBJ databases">
        <authorList>
            <person name="Sun Q."/>
            <person name="Zhou Y."/>
        </authorList>
    </citation>
    <scope>NUCLEOTIDE SEQUENCE</scope>
    <source>
        <strain evidence="3">CGMCC 1.12187</strain>
    </source>
</reference>
<evidence type="ECO:0000256" key="1">
    <source>
        <dbReference type="SAM" id="MobiDB-lite"/>
    </source>
</evidence>
<name>A0A917GVM5_9MICC</name>
<proteinExistence type="predicted"/>
<evidence type="ECO:0000256" key="2">
    <source>
        <dbReference type="SAM" id="Phobius"/>
    </source>
</evidence>
<dbReference type="EMBL" id="BMEQ01000010">
    <property type="protein sequence ID" value="GGG58063.1"/>
    <property type="molecule type" value="Genomic_DNA"/>
</dbReference>
<sequence length="298" mass="31131">MRFNAPPNWPLPPAGWTPSPEWSPDPAWGPAPDGWQFWVDDSGSTVPGPSTQPMDAAALGPEVEESTGSGRSTRGASPVLAGAWSRVKAPFTKERPADDAEPSGQEPSKSRTKLIVAAVGAVALLAGGIGIGAAASDPTASDEFVALASTKADVESDYEALQADYDAMSSGLEDREAALQEREDAVKEAEGALKEREDGIKEAEGAVKKREEAVSGAEQKKAENTIQEGTWTVGVDIAPGTYRSTGDVGSRCYWAILASGTNGDDIIANDIPGGGRPSVTLSEGQDFETARCGTWQLQ</sequence>
<organism evidence="3 4">
    <name type="scientific">Kocuria dechangensis</name>
    <dbReference type="NCBI Taxonomy" id="1176249"/>
    <lineage>
        <taxon>Bacteria</taxon>
        <taxon>Bacillati</taxon>
        <taxon>Actinomycetota</taxon>
        <taxon>Actinomycetes</taxon>
        <taxon>Micrococcales</taxon>
        <taxon>Micrococcaceae</taxon>
        <taxon>Kocuria</taxon>
    </lineage>
</organism>
<keyword evidence="2" id="KW-1133">Transmembrane helix</keyword>
<dbReference type="AlphaFoldDB" id="A0A917GVM5"/>
<evidence type="ECO:0000313" key="4">
    <source>
        <dbReference type="Proteomes" id="UP000638848"/>
    </source>
</evidence>
<keyword evidence="4" id="KW-1185">Reference proteome</keyword>
<dbReference type="Proteomes" id="UP000638848">
    <property type="component" value="Unassembled WGS sequence"/>
</dbReference>
<evidence type="ECO:0000313" key="3">
    <source>
        <dbReference type="EMBL" id="GGG58063.1"/>
    </source>
</evidence>
<protein>
    <submittedName>
        <fullName evidence="3">Uncharacterized protein</fullName>
    </submittedName>
</protein>
<feature type="region of interest" description="Disordered" evidence="1">
    <location>
        <begin position="1"/>
        <end position="111"/>
    </location>
</feature>
<feature type="transmembrane region" description="Helical" evidence="2">
    <location>
        <begin position="114"/>
        <end position="135"/>
    </location>
</feature>
<feature type="compositionally biased region" description="Polar residues" evidence="1">
    <location>
        <begin position="42"/>
        <end position="53"/>
    </location>
</feature>
<reference evidence="3" key="1">
    <citation type="journal article" date="2014" name="Int. J. Syst. Evol. Microbiol.">
        <title>Complete genome sequence of Corynebacterium casei LMG S-19264T (=DSM 44701T), isolated from a smear-ripened cheese.</title>
        <authorList>
            <consortium name="US DOE Joint Genome Institute (JGI-PGF)"/>
            <person name="Walter F."/>
            <person name="Albersmeier A."/>
            <person name="Kalinowski J."/>
            <person name="Ruckert C."/>
        </authorList>
    </citation>
    <scope>NUCLEOTIDE SEQUENCE</scope>
    <source>
        <strain evidence="3">CGMCC 1.12187</strain>
    </source>
</reference>
<feature type="compositionally biased region" description="Low complexity" evidence="1">
    <location>
        <begin position="66"/>
        <end position="75"/>
    </location>
</feature>
<comment type="caution">
    <text evidence="3">The sequence shown here is derived from an EMBL/GenBank/DDBJ whole genome shotgun (WGS) entry which is preliminary data.</text>
</comment>
<keyword evidence="2" id="KW-0812">Transmembrane</keyword>